<dbReference type="Pfam" id="PF04773">
    <property type="entry name" value="FecR"/>
    <property type="match status" value="1"/>
</dbReference>
<dbReference type="Pfam" id="PF16344">
    <property type="entry name" value="FecR_C"/>
    <property type="match status" value="1"/>
</dbReference>
<keyword evidence="4" id="KW-1185">Reference proteome</keyword>
<protein>
    <submittedName>
        <fullName evidence="3">FecR family protein</fullName>
    </submittedName>
</protein>
<feature type="domain" description="FecR protein" evidence="1">
    <location>
        <begin position="187"/>
        <end position="278"/>
    </location>
</feature>
<proteinExistence type="predicted"/>
<gene>
    <name evidence="3" type="ORF">JF259_01090</name>
</gene>
<comment type="caution">
    <text evidence="3">The sequence shown here is derived from an EMBL/GenBank/DDBJ whole genome shotgun (WGS) entry which is preliminary data.</text>
</comment>
<dbReference type="InterPro" id="IPR032508">
    <property type="entry name" value="FecR_C"/>
</dbReference>
<evidence type="ECO:0000259" key="1">
    <source>
        <dbReference type="Pfam" id="PF04773"/>
    </source>
</evidence>
<reference evidence="3" key="1">
    <citation type="submission" date="2020-12" db="EMBL/GenBank/DDBJ databases">
        <title>Snuella sp. nov., isolated from sediment in Incheon.</title>
        <authorList>
            <person name="Kim W."/>
        </authorList>
    </citation>
    <scope>NUCLEOTIDE SEQUENCE</scope>
    <source>
        <strain evidence="3">CAU 1569</strain>
    </source>
</reference>
<dbReference type="InterPro" id="IPR012373">
    <property type="entry name" value="Ferrdict_sens_TM"/>
</dbReference>
<organism evidence="3 4">
    <name type="scientific">Snuella sedimenti</name>
    <dbReference type="NCBI Taxonomy" id="2798802"/>
    <lineage>
        <taxon>Bacteria</taxon>
        <taxon>Pseudomonadati</taxon>
        <taxon>Bacteroidota</taxon>
        <taxon>Flavobacteriia</taxon>
        <taxon>Flavobacteriales</taxon>
        <taxon>Flavobacteriaceae</taxon>
        <taxon>Snuella</taxon>
    </lineage>
</organism>
<evidence type="ECO:0000259" key="2">
    <source>
        <dbReference type="Pfam" id="PF16344"/>
    </source>
</evidence>
<dbReference type="Gene3D" id="2.60.120.1440">
    <property type="match status" value="1"/>
</dbReference>
<dbReference type="Gene3D" id="3.55.50.30">
    <property type="match status" value="1"/>
</dbReference>
<dbReference type="RefSeq" id="WP_199112292.1">
    <property type="nucleotide sequence ID" value="NZ_JAELVQ010000001.1"/>
</dbReference>
<evidence type="ECO:0000313" key="4">
    <source>
        <dbReference type="Proteomes" id="UP000610931"/>
    </source>
</evidence>
<sequence length="398" mass="45384">MIKDPHIRHLLKKHALNTCTREEKEILINFFKNNDTLDIGSIPSVEEINEFLEEDPHKIDEEPSLRIYEKIIGYDKNIKREKTLKKSNSSVKRFLKVAAVFTGLMVLGVLYKNNYLSNKSSFDQEDVQQTNITLQLDNGEIKVIDTEGVQDLTDVKGSVVGKQVKNSITYSKDTEVETLSYNTLNIPYGQTFELLLSDGTVAHLNAGTSIKYPVKFLEGHSREVFLEGEAYFDVAKDKEHLFVVNNKGVNVEVYGTKFNVSTYPEDENTDVVLVEGSVSMYKTDSISNPQESTKVMLVPGVKGSFNKTNETIETKQVVTSIYTSWVHGELVFRDMTFANILKKMERRYNVSITINNDALAQEIFNASFRNEPLEKVLEYLKLTYDINYTIKDNHITIQ</sequence>
<dbReference type="GO" id="GO:0016989">
    <property type="term" value="F:sigma factor antagonist activity"/>
    <property type="evidence" value="ECO:0007669"/>
    <property type="project" value="TreeGrafter"/>
</dbReference>
<dbReference type="Proteomes" id="UP000610931">
    <property type="component" value="Unassembled WGS sequence"/>
</dbReference>
<name>A0A8J7LXF8_9FLAO</name>
<dbReference type="EMBL" id="JAELVQ010000001">
    <property type="protein sequence ID" value="MBJ6366671.1"/>
    <property type="molecule type" value="Genomic_DNA"/>
</dbReference>
<dbReference type="InterPro" id="IPR006860">
    <property type="entry name" value="FecR"/>
</dbReference>
<dbReference type="PANTHER" id="PTHR30273:SF2">
    <property type="entry name" value="PROTEIN FECR"/>
    <property type="match status" value="1"/>
</dbReference>
<feature type="domain" description="Protein FecR C-terminal" evidence="2">
    <location>
        <begin position="329"/>
        <end position="397"/>
    </location>
</feature>
<evidence type="ECO:0000313" key="3">
    <source>
        <dbReference type="EMBL" id="MBJ6366671.1"/>
    </source>
</evidence>
<dbReference type="PANTHER" id="PTHR30273">
    <property type="entry name" value="PERIPLASMIC SIGNAL SENSOR AND SIGMA FACTOR ACTIVATOR FECR-RELATED"/>
    <property type="match status" value="1"/>
</dbReference>
<dbReference type="AlphaFoldDB" id="A0A8J7LXF8"/>
<accession>A0A8J7LXF8</accession>